<accession>A0A2K8KGA2</accession>
<dbReference type="PANTHER" id="PTHR43553:SF24">
    <property type="entry name" value="ENERGY-COUPLING FACTOR TRANSPORTER ATP-BINDING PROTEIN ECFA1"/>
    <property type="match status" value="1"/>
</dbReference>
<keyword evidence="3" id="KW-0547">Nucleotide-binding</keyword>
<evidence type="ECO:0000256" key="5">
    <source>
        <dbReference type="SAM" id="MobiDB-lite"/>
    </source>
</evidence>
<dbReference type="PROSITE" id="PS50893">
    <property type="entry name" value="ABC_TRANSPORTER_2"/>
    <property type="match status" value="1"/>
</dbReference>
<dbReference type="InterPro" id="IPR027417">
    <property type="entry name" value="P-loop_NTPase"/>
</dbReference>
<dbReference type="InterPro" id="IPR017871">
    <property type="entry name" value="ABC_transporter-like_CS"/>
</dbReference>
<evidence type="ECO:0000313" key="7">
    <source>
        <dbReference type="EMBL" id="ATX67013.1"/>
    </source>
</evidence>
<feature type="domain" description="ABC transporter" evidence="6">
    <location>
        <begin position="1"/>
        <end position="231"/>
    </location>
</feature>
<dbReference type="Pfam" id="PF00005">
    <property type="entry name" value="ABC_tran"/>
    <property type="match status" value="1"/>
</dbReference>
<dbReference type="GO" id="GO:0016887">
    <property type="term" value="F:ATP hydrolysis activity"/>
    <property type="evidence" value="ECO:0007669"/>
    <property type="project" value="InterPro"/>
</dbReference>
<keyword evidence="2" id="KW-0813">Transport</keyword>
<proteinExistence type="inferred from homology"/>
<dbReference type="OrthoDB" id="9782163at2"/>
<name>A0A2K8KGA2_9RHOB</name>
<dbReference type="SUPFAM" id="SSF52540">
    <property type="entry name" value="P-loop containing nucleoside triphosphate hydrolases"/>
    <property type="match status" value="1"/>
</dbReference>
<gene>
    <name evidence="7" type="ORF">BG454_15285</name>
</gene>
<protein>
    <submittedName>
        <fullName evidence="7">ABC transporter ATP-binding protein</fullName>
    </submittedName>
</protein>
<dbReference type="InterPro" id="IPR050095">
    <property type="entry name" value="ECF_ABC_transporter_ATP-bd"/>
</dbReference>
<evidence type="ECO:0000256" key="2">
    <source>
        <dbReference type="ARBA" id="ARBA00022448"/>
    </source>
</evidence>
<dbReference type="SMART" id="SM00382">
    <property type="entry name" value="AAA"/>
    <property type="match status" value="1"/>
</dbReference>
<evidence type="ECO:0000313" key="8">
    <source>
        <dbReference type="Proteomes" id="UP000228948"/>
    </source>
</evidence>
<keyword evidence="8" id="KW-1185">Reference proteome</keyword>
<evidence type="ECO:0000259" key="6">
    <source>
        <dbReference type="PROSITE" id="PS50893"/>
    </source>
</evidence>
<dbReference type="PANTHER" id="PTHR43553">
    <property type="entry name" value="HEAVY METAL TRANSPORTER"/>
    <property type="match status" value="1"/>
</dbReference>
<dbReference type="InterPro" id="IPR003593">
    <property type="entry name" value="AAA+_ATPase"/>
</dbReference>
<evidence type="ECO:0000256" key="4">
    <source>
        <dbReference type="ARBA" id="ARBA00022840"/>
    </source>
</evidence>
<feature type="compositionally biased region" description="Basic residues" evidence="5">
    <location>
        <begin position="242"/>
        <end position="252"/>
    </location>
</feature>
<dbReference type="InterPro" id="IPR015856">
    <property type="entry name" value="ABC_transpr_CbiO/EcfA_su"/>
</dbReference>
<keyword evidence="4 7" id="KW-0067">ATP-binding</keyword>
<dbReference type="GO" id="GO:0005524">
    <property type="term" value="F:ATP binding"/>
    <property type="evidence" value="ECO:0007669"/>
    <property type="project" value="UniProtKB-KW"/>
</dbReference>
<dbReference type="STRING" id="441209.GCA_001870665_02842"/>
<dbReference type="EMBL" id="CP024899">
    <property type="protein sequence ID" value="ATX67013.1"/>
    <property type="molecule type" value="Genomic_DNA"/>
</dbReference>
<evidence type="ECO:0000256" key="3">
    <source>
        <dbReference type="ARBA" id="ARBA00022741"/>
    </source>
</evidence>
<dbReference type="AlphaFoldDB" id="A0A2K8KGA2"/>
<sequence length="252" mass="26858">MTLLALSRVAVGWPGQESVLSDVTFSLARGARVGVVGPNGSGKTSLFHTIAGILAPQDGTVCLSGQLLRKGQFLPEVALVFQQADDQLFCPTLGEDVAFGARNLGLSEQEVALRVANALHACGLTGLEGRPVYQLSGGEKRRACIAGALVMQPSLLLLDEPSAALDLRSRRRLINLLAGMDQAMLIASHDLELVLELCARVIVLDEGRICADGPTRDVLGDAALMAAHGQEVPHSLTPHDTARHKHRQQTRR</sequence>
<feature type="region of interest" description="Disordered" evidence="5">
    <location>
        <begin position="229"/>
        <end position="252"/>
    </location>
</feature>
<dbReference type="InterPro" id="IPR003439">
    <property type="entry name" value="ABC_transporter-like_ATP-bd"/>
</dbReference>
<reference evidence="7 8" key="1">
    <citation type="submission" date="2017-11" db="EMBL/GenBank/DDBJ databases">
        <title>Revised Sequence and Annotation of the Rhodobaca barguzinensis strain alga05 Genome.</title>
        <authorList>
            <person name="Kopejtka K."/>
            <person name="Tomasch J.M."/>
            <person name="Bunk B."/>
            <person name="Koblizek M."/>
        </authorList>
    </citation>
    <scope>NUCLEOTIDE SEQUENCE [LARGE SCALE GENOMIC DNA]</scope>
    <source>
        <strain evidence="8">alga05</strain>
    </source>
</reference>
<organism evidence="7 8">
    <name type="scientific">Roseinatronobacter bogoriensis subsp. barguzinensis</name>
    <dbReference type="NCBI Taxonomy" id="441209"/>
    <lineage>
        <taxon>Bacteria</taxon>
        <taxon>Pseudomonadati</taxon>
        <taxon>Pseudomonadota</taxon>
        <taxon>Alphaproteobacteria</taxon>
        <taxon>Rhodobacterales</taxon>
        <taxon>Paracoccaceae</taxon>
        <taxon>Roseinatronobacter</taxon>
    </lineage>
</organism>
<dbReference type="KEGG" id="rbg:BG454_15285"/>
<comment type="similarity">
    <text evidence="1">Belongs to the ABC transporter superfamily.</text>
</comment>
<dbReference type="Proteomes" id="UP000228948">
    <property type="component" value="Chromosome"/>
</dbReference>
<dbReference type="Gene3D" id="3.40.50.300">
    <property type="entry name" value="P-loop containing nucleotide triphosphate hydrolases"/>
    <property type="match status" value="1"/>
</dbReference>
<dbReference type="RefSeq" id="WP_071481466.1">
    <property type="nucleotide sequence ID" value="NZ_CP024899.1"/>
</dbReference>
<dbReference type="GO" id="GO:0042626">
    <property type="term" value="F:ATPase-coupled transmembrane transporter activity"/>
    <property type="evidence" value="ECO:0007669"/>
    <property type="project" value="TreeGrafter"/>
</dbReference>
<dbReference type="GO" id="GO:0043190">
    <property type="term" value="C:ATP-binding cassette (ABC) transporter complex"/>
    <property type="evidence" value="ECO:0007669"/>
    <property type="project" value="TreeGrafter"/>
</dbReference>
<evidence type="ECO:0000256" key="1">
    <source>
        <dbReference type="ARBA" id="ARBA00005417"/>
    </source>
</evidence>
<dbReference type="PROSITE" id="PS00211">
    <property type="entry name" value="ABC_TRANSPORTER_1"/>
    <property type="match status" value="1"/>
</dbReference>
<dbReference type="CDD" id="cd03225">
    <property type="entry name" value="ABC_cobalt_CbiO_domain1"/>
    <property type="match status" value="1"/>
</dbReference>